<dbReference type="AlphaFoldDB" id="A0A2A7B889"/>
<organism evidence="4 7">
    <name type="scientific">Faecalibacterium prausnitzii</name>
    <dbReference type="NCBI Taxonomy" id="853"/>
    <lineage>
        <taxon>Bacteria</taxon>
        <taxon>Bacillati</taxon>
        <taxon>Bacillota</taxon>
        <taxon>Clostridia</taxon>
        <taxon>Eubacteriales</taxon>
        <taxon>Oscillospiraceae</taxon>
        <taxon>Faecalibacterium</taxon>
    </lineage>
</organism>
<dbReference type="Proteomes" id="UP000462091">
    <property type="component" value="Unassembled WGS sequence"/>
</dbReference>
<evidence type="ECO:0000313" key="5">
    <source>
        <dbReference type="Proteomes" id="UP000220005"/>
    </source>
</evidence>
<reference evidence="5 6" key="1">
    <citation type="journal article" date="2017" name="Front. Microbiol.">
        <title>New Insights into the Diversity of the Genus Faecalibacterium.</title>
        <authorList>
            <person name="Benevides L."/>
            <person name="Burman S."/>
            <person name="Martin R."/>
            <person name="Robert V."/>
            <person name="Thomas M."/>
            <person name="Miquel S."/>
            <person name="Chain F."/>
            <person name="Sokol H."/>
            <person name="Bermudez-Humaran L.G."/>
            <person name="Morrison M."/>
            <person name="Langella P."/>
            <person name="Azevedo V.A."/>
            <person name="Chatel J.M."/>
            <person name="Soares S."/>
        </authorList>
    </citation>
    <scope>NUCLEOTIDE SEQUENCE [LARGE SCALE GENOMIC DNA]</scope>
    <source>
        <strain evidence="4 7">AHMP21</strain>
        <strain evidence="2 6">CNCM I 4573</strain>
        <strain evidence="3 5">CNCM I 4575</strain>
    </source>
</reference>
<evidence type="ECO:0000313" key="6">
    <source>
        <dbReference type="Proteomes" id="UP000220157"/>
    </source>
</evidence>
<reference evidence="2" key="2">
    <citation type="submission" date="2017-07" db="EMBL/GenBank/DDBJ databases">
        <authorList>
            <person name="Sun Z.S."/>
            <person name="Albrecht U."/>
            <person name="Echele G."/>
            <person name="Lee C.C."/>
        </authorList>
    </citation>
    <scope>NUCLEOTIDE SEQUENCE</scope>
    <source>
        <strain evidence="2">CNCM I 4573</strain>
        <strain evidence="3">CNCM I 4575</strain>
    </source>
</reference>
<proteinExistence type="predicted"/>
<evidence type="ECO:0000313" key="2">
    <source>
        <dbReference type="EMBL" id="PDX76752.1"/>
    </source>
</evidence>
<comment type="caution">
    <text evidence="4">The sequence shown here is derived from an EMBL/GenBank/DDBJ whole genome shotgun (WGS) entry which is preliminary data.</text>
</comment>
<name>A0A2A7B889_9FIRM</name>
<dbReference type="EMBL" id="NMTY01000001">
    <property type="protein sequence ID" value="PDX82759.1"/>
    <property type="molecule type" value="Genomic_DNA"/>
</dbReference>
<evidence type="ECO:0000313" key="7">
    <source>
        <dbReference type="Proteomes" id="UP000220904"/>
    </source>
</evidence>
<reference evidence="1 8" key="3">
    <citation type="journal article" date="2019" name="Nat. Med.">
        <title>A library of human gut bacterial isolates paired with longitudinal multiomics data enables mechanistic microbiome research.</title>
        <authorList>
            <person name="Poyet M."/>
            <person name="Groussin M."/>
            <person name="Gibbons S.M."/>
            <person name="Avila-Pacheco J."/>
            <person name="Jiang X."/>
            <person name="Kearney S.M."/>
            <person name="Perrotta A.R."/>
            <person name="Berdy B."/>
            <person name="Zhao S."/>
            <person name="Lieberman T.D."/>
            <person name="Swanson P.K."/>
            <person name="Smith M."/>
            <person name="Roesemann S."/>
            <person name="Alexander J.E."/>
            <person name="Rich S.A."/>
            <person name="Livny J."/>
            <person name="Vlamakis H."/>
            <person name="Clish C."/>
            <person name="Bullock K."/>
            <person name="Deik A."/>
            <person name="Scott J."/>
            <person name="Pierce K.A."/>
            <person name="Xavier R.J."/>
            <person name="Alm E.J."/>
        </authorList>
    </citation>
    <scope>NUCLEOTIDE SEQUENCE [LARGE SCALE GENOMIC DNA]</scope>
    <source>
        <strain evidence="1 8">BIOML-B1</strain>
    </source>
</reference>
<dbReference type="OrthoDB" id="384892at2"/>
<dbReference type="EMBL" id="NMTW01000008">
    <property type="protein sequence ID" value="PDX76752.1"/>
    <property type="molecule type" value="Genomic_DNA"/>
</dbReference>
<accession>A0A2A7B889</accession>
<dbReference type="EMBL" id="NOUV01000007">
    <property type="protein sequence ID" value="PDX87492.1"/>
    <property type="molecule type" value="Genomic_DNA"/>
</dbReference>
<gene>
    <name evidence="2" type="ORF">CGS56_01355</name>
    <name evidence="3" type="ORF">CGS58_00190</name>
    <name evidence="4" type="ORF">CHR60_04175</name>
    <name evidence="1" type="ORF">GKE10_13755</name>
</gene>
<protein>
    <submittedName>
        <fullName evidence="4">Uncharacterized protein</fullName>
    </submittedName>
</protein>
<sequence>MKCIYCGSDMQLGGIVTQGVSAMWFPQESLKKSRLSKIIFEGGIAIGKKDYLWGTDDTNRCLLLSKMQKIIGVFSI</sequence>
<dbReference type="Proteomes" id="UP000220904">
    <property type="component" value="Unassembled WGS sequence"/>
</dbReference>
<dbReference type="Proteomes" id="UP000220005">
    <property type="component" value="Unassembled WGS sequence"/>
</dbReference>
<dbReference type="RefSeq" id="WP_015565838.1">
    <property type="nucleotide sequence ID" value="NZ_DAWCSY010000047.1"/>
</dbReference>
<evidence type="ECO:0000313" key="4">
    <source>
        <dbReference type="EMBL" id="PDX87492.1"/>
    </source>
</evidence>
<dbReference type="EMBL" id="WKQM01000044">
    <property type="protein sequence ID" value="MSC52936.1"/>
    <property type="molecule type" value="Genomic_DNA"/>
</dbReference>
<dbReference type="Proteomes" id="UP000220157">
    <property type="component" value="Unassembled WGS sequence"/>
</dbReference>
<evidence type="ECO:0000313" key="8">
    <source>
        <dbReference type="Proteomes" id="UP000462091"/>
    </source>
</evidence>
<evidence type="ECO:0000313" key="1">
    <source>
        <dbReference type="EMBL" id="MSC52936.1"/>
    </source>
</evidence>
<evidence type="ECO:0000313" key="3">
    <source>
        <dbReference type="EMBL" id="PDX82759.1"/>
    </source>
</evidence>